<protein>
    <submittedName>
        <fullName evidence="1">Uncharacterized protein</fullName>
    </submittedName>
</protein>
<organism evidence="1 2">
    <name type="scientific">Fusarium equiseti</name>
    <name type="common">Fusarium scirpi</name>
    <dbReference type="NCBI Taxonomy" id="61235"/>
    <lineage>
        <taxon>Eukaryota</taxon>
        <taxon>Fungi</taxon>
        <taxon>Dikarya</taxon>
        <taxon>Ascomycota</taxon>
        <taxon>Pezizomycotina</taxon>
        <taxon>Sordariomycetes</taxon>
        <taxon>Hypocreomycetidae</taxon>
        <taxon>Hypocreales</taxon>
        <taxon>Nectriaceae</taxon>
        <taxon>Fusarium</taxon>
        <taxon>Fusarium incarnatum-equiseti species complex</taxon>
    </lineage>
</organism>
<name>A0A8J2IIT9_FUSEQ</name>
<dbReference type="Proteomes" id="UP000693738">
    <property type="component" value="Unassembled WGS sequence"/>
</dbReference>
<dbReference type="EMBL" id="CAJSTJ010000122">
    <property type="protein sequence ID" value="CAG7557988.1"/>
    <property type="molecule type" value="Genomic_DNA"/>
</dbReference>
<evidence type="ECO:0000313" key="1">
    <source>
        <dbReference type="EMBL" id="CAG7557988.1"/>
    </source>
</evidence>
<dbReference type="AlphaFoldDB" id="A0A8J2IIT9"/>
<reference evidence="1" key="1">
    <citation type="submission" date="2021-05" db="EMBL/GenBank/DDBJ databases">
        <authorList>
            <person name="Khan N."/>
        </authorList>
    </citation>
    <scope>NUCLEOTIDE SEQUENCE</scope>
</reference>
<sequence length="597" mass="63936">MSGSASNLSSPQYGYDVVVAVTQASINATLRQYLSTVQAPVINICYVLDANGNPTQIGYEQLMSSSNGTDPFTVPTGADPNGAHVQNLMKARFVAGFKAQLGLPQVPDGASLPDIVTLTSDISNVQFNMLCSEFVICELSGLYSAPSFASMSQPSGSLWCMQATVNLSLSTMEASGFSSLPPAIKAQIMSMDGTGFSIQQLLFDLNSVKLAKPPTIPNLSPTSQPSQLLEQCFTGAYFSAMQTGGLPLLGCSIVPPMGNPSSLTMTDMNVMVNPYVGTSGEPQSNPSDLQQSLSTLNYLCAVDNDKLPPNVQFGWNWLEASDLSTSDGILAMNRNCLRNYFVERLRSYIPTVCFKVNAHCDTDFLSCNMSVDLSAGGQPTLDEAAGATVLSYSYNASDSDQAGNEGQLGQLRVGSAFNMTVQFVNSNGNATVIITQHLVINCDVKIKLTQAAGNLVDKTVIDTYTLAVDNNGKLGVTLDMVMSDNSDTTTMGVFQDFFTGSDEVTGVIKAQGEALASTNIHDIPLSTMQDYVFPGGQIFTFKDSRFSENQDLLSSITYVDPTSSPPTVMVSIPWCGNTEFEWYIWAVNEMKAVHQVG</sequence>
<accession>A0A8J2IIT9</accession>
<evidence type="ECO:0000313" key="2">
    <source>
        <dbReference type="Proteomes" id="UP000693738"/>
    </source>
</evidence>
<gene>
    <name evidence="1" type="ORF">FEQUK3_LOCUS3721</name>
</gene>
<comment type="caution">
    <text evidence="1">The sequence shown here is derived from an EMBL/GenBank/DDBJ whole genome shotgun (WGS) entry which is preliminary data.</text>
</comment>
<proteinExistence type="predicted"/>